<dbReference type="GO" id="GO:0005737">
    <property type="term" value="C:cytoplasm"/>
    <property type="evidence" value="ECO:0007669"/>
    <property type="project" value="InterPro"/>
</dbReference>
<reference evidence="11" key="1">
    <citation type="journal article" date="2013" name="Nature">
        <title>Pan genome of the phytoplankton Emiliania underpins its global distribution.</title>
        <authorList>
            <person name="Read B.A."/>
            <person name="Kegel J."/>
            <person name="Klute M.J."/>
            <person name="Kuo A."/>
            <person name="Lefebvre S.C."/>
            <person name="Maumus F."/>
            <person name="Mayer C."/>
            <person name="Miller J."/>
            <person name="Monier A."/>
            <person name="Salamov A."/>
            <person name="Young J."/>
            <person name="Aguilar M."/>
            <person name="Claverie J.M."/>
            <person name="Frickenhaus S."/>
            <person name="Gonzalez K."/>
            <person name="Herman E.K."/>
            <person name="Lin Y.C."/>
            <person name="Napier J."/>
            <person name="Ogata H."/>
            <person name="Sarno A.F."/>
            <person name="Shmutz J."/>
            <person name="Schroeder D."/>
            <person name="de Vargas C."/>
            <person name="Verret F."/>
            <person name="von Dassow P."/>
            <person name="Valentin K."/>
            <person name="Van de Peer Y."/>
            <person name="Wheeler G."/>
            <person name="Dacks J.B."/>
            <person name="Delwiche C.F."/>
            <person name="Dyhrman S.T."/>
            <person name="Glockner G."/>
            <person name="John U."/>
            <person name="Richards T."/>
            <person name="Worden A.Z."/>
            <person name="Zhang X."/>
            <person name="Grigoriev I.V."/>
            <person name="Allen A.E."/>
            <person name="Bidle K."/>
            <person name="Borodovsky M."/>
            <person name="Bowler C."/>
            <person name="Brownlee C."/>
            <person name="Cock J.M."/>
            <person name="Elias M."/>
            <person name="Gladyshev V.N."/>
            <person name="Groth M."/>
            <person name="Guda C."/>
            <person name="Hadaegh A."/>
            <person name="Iglesias-Rodriguez M.D."/>
            <person name="Jenkins J."/>
            <person name="Jones B.M."/>
            <person name="Lawson T."/>
            <person name="Leese F."/>
            <person name="Lindquist E."/>
            <person name="Lobanov A."/>
            <person name="Lomsadze A."/>
            <person name="Malik S.B."/>
            <person name="Marsh M.E."/>
            <person name="Mackinder L."/>
            <person name="Mock T."/>
            <person name="Mueller-Roeber B."/>
            <person name="Pagarete A."/>
            <person name="Parker M."/>
            <person name="Probert I."/>
            <person name="Quesneville H."/>
            <person name="Raines C."/>
            <person name="Rensing S.A."/>
            <person name="Riano-Pachon D.M."/>
            <person name="Richier S."/>
            <person name="Rokitta S."/>
            <person name="Shiraiwa Y."/>
            <person name="Soanes D.M."/>
            <person name="van der Giezen M."/>
            <person name="Wahlund T.M."/>
            <person name="Williams B."/>
            <person name="Wilson W."/>
            <person name="Wolfe G."/>
            <person name="Wurch L.L."/>
        </authorList>
    </citation>
    <scope>NUCLEOTIDE SEQUENCE</scope>
</reference>
<evidence type="ECO:0000256" key="5">
    <source>
        <dbReference type="ARBA" id="ARBA00022741"/>
    </source>
</evidence>
<dbReference type="RefSeq" id="XP_005778086.1">
    <property type="nucleotide sequence ID" value="XM_005778029.1"/>
</dbReference>
<dbReference type="Proteomes" id="UP000013827">
    <property type="component" value="Unassembled WGS sequence"/>
</dbReference>
<evidence type="ECO:0000256" key="8">
    <source>
        <dbReference type="ARBA" id="ARBA00023080"/>
    </source>
</evidence>
<proteinExistence type="inferred from homology"/>
<dbReference type="RefSeq" id="XP_005790163.1">
    <property type="nucleotide sequence ID" value="XM_005790106.1"/>
</dbReference>
<name>A0A0D3KPP9_EMIH1</name>
<dbReference type="InterPro" id="IPR006434">
    <property type="entry name" value="Pyrimidine_nucleotidase_eu"/>
</dbReference>
<dbReference type="AlphaFoldDB" id="A0A0D3KPP9"/>
<dbReference type="STRING" id="2903.R1CSM5"/>
<keyword evidence="8" id="KW-0546">Nucleotide metabolism</keyword>
<dbReference type="SUPFAM" id="SSF56784">
    <property type="entry name" value="HAD-like"/>
    <property type="match status" value="1"/>
</dbReference>
<keyword evidence="6" id="KW-0378">Hydrolase</keyword>
<keyword evidence="7" id="KW-0460">Magnesium</keyword>
<comment type="catalytic activity">
    <reaction evidence="1">
        <text>a ribonucleoside 5'-phosphate + H2O = a ribonucleoside + phosphate</text>
        <dbReference type="Rhea" id="RHEA:12484"/>
        <dbReference type="ChEBI" id="CHEBI:15377"/>
        <dbReference type="ChEBI" id="CHEBI:18254"/>
        <dbReference type="ChEBI" id="CHEBI:43474"/>
        <dbReference type="ChEBI" id="CHEBI:58043"/>
        <dbReference type="EC" id="3.1.3.5"/>
    </reaction>
</comment>
<protein>
    <recommendedName>
        <fullName evidence="3">5'-nucleotidase</fullName>
        <ecNumber evidence="3">3.1.3.5</ecNumber>
    </recommendedName>
</protein>
<organism evidence="10 11">
    <name type="scientific">Emiliania huxleyi (strain CCMP1516)</name>
    <dbReference type="NCBI Taxonomy" id="280463"/>
    <lineage>
        <taxon>Eukaryota</taxon>
        <taxon>Haptista</taxon>
        <taxon>Haptophyta</taxon>
        <taxon>Prymnesiophyceae</taxon>
        <taxon>Isochrysidales</taxon>
        <taxon>Noelaerhabdaceae</taxon>
        <taxon>Emiliania</taxon>
    </lineage>
</organism>
<dbReference type="eggNOG" id="KOG3128">
    <property type="taxonomic scope" value="Eukaryota"/>
</dbReference>
<dbReference type="EnsemblProtists" id="EOD37734">
    <property type="protein sequence ID" value="EOD37734"/>
    <property type="gene ID" value="EMIHUDRAFT_251982"/>
</dbReference>
<evidence type="ECO:0000256" key="1">
    <source>
        <dbReference type="ARBA" id="ARBA00000815"/>
    </source>
</evidence>
<keyword evidence="5" id="KW-0547">Nucleotide-binding</keyword>
<dbReference type="GO" id="GO:0000287">
    <property type="term" value="F:magnesium ion binding"/>
    <property type="evidence" value="ECO:0007669"/>
    <property type="project" value="InterPro"/>
</dbReference>
<dbReference type="Gene3D" id="3.40.50.1000">
    <property type="entry name" value="HAD superfamily/HAD-like"/>
    <property type="match status" value="1"/>
</dbReference>
<keyword evidence="9" id="KW-0812">Transmembrane</keyword>
<dbReference type="PANTHER" id="PTHR13045">
    <property type="entry name" value="5'-NUCLEOTIDASE"/>
    <property type="match status" value="1"/>
</dbReference>
<dbReference type="GeneID" id="17283002"/>
<dbReference type="PaxDb" id="2903-EOD25657"/>
<dbReference type="GO" id="GO:0009117">
    <property type="term" value="P:nucleotide metabolic process"/>
    <property type="evidence" value="ECO:0007669"/>
    <property type="project" value="UniProtKB-KW"/>
</dbReference>
<evidence type="ECO:0000256" key="3">
    <source>
        <dbReference type="ARBA" id="ARBA00012643"/>
    </source>
</evidence>
<dbReference type="GO" id="GO:0000166">
    <property type="term" value="F:nucleotide binding"/>
    <property type="evidence" value="ECO:0007669"/>
    <property type="project" value="UniProtKB-KW"/>
</dbReference>
<evidence type="ECO:0000313" key="11">
    <source>
        <dbReference type="Proteomes" id="UP000013827"/>
    </source>
</evidence>
<feature type="transmembrane region" description="Helical" evidence="9">
    <location>
        <begin position="6"/>
        <end position="23"/>
    </location>
</feature>
<reference evidence="10" key="2">
    <citation type="submission" date="2024-10" db="UniProtKB">
        <authorList>
            <consortium name="EnsemblProtists"/>
        </authorList>
    </citation>
    <scope>IDENTIFICATION</scope>
</reference>
<sequence>MPTHSMTAAAAAGASLLIIYLAIRRRRRLSSSFLPTQSFGAKHEGLLRDARLDKLLVITDFDATLTTGDSTQCHDLVGFSDLLAAQFREGFAPLLDWQTNPLTDGAHALMVKYGQPPRSLIPRMVRQSSMVPRPGALKLLHRLALLNVPVLIVSAGLSDVIEEFLRQHDALTENITVCSNRLNYGADLAPQSVAPDPPITSFTKASAYRAAGSFFKHHAARRSLLVLGDSITDIDAATEVPYDHLISATAKYAESYDALVLGDHGSPA</sequence>
<dbReference type="GeneID" id="17271202"/>
<evidence type="ECO:0000256" key="4">
    <source>
        <dbReference type="ARBA" id="ARBA00022723"/>
    </source>
</evidence>
<keyword evidence="9" id="KW-0472">Membrane</keyword>
<comment type="similarity">
    <text evidence="2">Belongs to the pyrimidine 5'-nucleotidase family.</text>
</comment>
<keyword evidence="11" id="KW-1185">Reference proteome</keyword>
<dbReference type="KEGG" id="ehx:EMIHUDRAFT_237438"/>
<evidence type="ECO:0000256" key="2">
    <source>
        <dbReference type="ARBA" id="ARBA00008389"/>
    </source>
</evidence>
<dbReference type="EnsemblProtists" id="EOD25657">
    <property type="protein sequence ID" value="EOD25657"/>
    <property type="gene ID" value="EMIHUDRAFT_237438"/>
</dbReference>
<accession>A0A0D3KPP9</accession>
<dbReference type="InterPro" id="IPR036412">
    <property type="entry name" value="HAD-like_sf"/>
</dbReference>
<dbReference type="HOGENOM" id="CLU_066349_0_0_1"/>
<evidence type="ECO:0000256" key="7">
    <source>
        <dbReference type="ARBA" id="ARBA00022842"/>
    </source>
</evidence>
<dbReference type="Pfam" id="PF05822">
    <property type="entry name" value="UMPH-1"/>
    <property type="match status" value="1"/>
</dbReference>
<dbReference type="GO" id="GO:0008253">
    <property type="term" value="F:5'-nucleotidase activity"/>
    <property type="evidence" value="ECO:0007669"/>
    <property type="project" value="UniProtKB-EC"/>
</dbReference>
<dbReference type="InterPro" id="IPR023214">
    <property type="entry name" value="HAD_sf"/>
</dbReference>
<dbReference type="KEGG" id="ehx:EMIHUDRAFT_251982"/>
<keyword evidence="9" id="KW-1133">Transmembrane helix</keyword>
<evidence type="ECO:0000313" key="10">
    <source>
        <dbReference type="EnsemblProtists" id="EOD37734"/>
    </source>
</evidence>
<dbReference type="EC" id="3.1.3.5" evidence="3"/>
<evidence type="ECO:0000256" key="6">
    <source>
        <dbReference type="ARBA" id="ARBA00022801"/>
    </source>
</evidence>
<evidence type="ECO:0000256" key="9">
    <source>
        <dbReference type="SAM" id="Phobius"/>
    </source>
</evidence>
<keyword evidence="4" id="KW-0479">Metal-binding</keyword>
<dbReference type="PANTHER" id="PTHR13045:SF0">
    <property type="entry name" value="7-METHYLGUANOSINE PHOSPHATE-SPECIFIC 5'-NUCLEOTIDASE"/>
    <property type="match status" value="1"/>
</dbReference>